<comment type="caution">
    <text evidence="1">The sequence shown here is derived from an EMBL/GenBank/DDBJ whole genome shotgun (WGS) entry which is preliminary data.</text>
</comment>
<dbReference type="Proteomes" id="UP001057402">
    <property type="component" value="Chromosome 4"/>
</dbReference>
<accession>A0ACB9RNF3</accession>
<keyword evidence="2" id="KW-1185">Reference proteome</keyword>
<evidence type="ECO:0000313" key="1">
    <source>
        <dbReference type="EMBL" id="KAI4377482.1"/>
    </source>
</evidence>
<reference evidence="2" key="1">
    <citation type="journal article" date="2023" name="Front. Plant Sci.">
        <title>Chromosomal-level genome assembly of Melastoma candidum provides insights into trichome evolution.</title>
        <authorList>
            <person name="Zhong Y."/>
            <person name="Wu W."/>
            <person name="Sun C."/>
            <person name="Zou P."/>
            <person name="Liu Y."/>
            <person name="Dai S."/>
            <person name="Zhou R."/>
        </authorList>
    </citation>
    <scope>NUCLEOTIDE SEQUENCE [LARGE SCALE GENOMIC DNA]</scope>
</reference>
<sequence>MSDEFAKSVDAGLRLSKRLYFGKDRAVAPPKPPPPMDKSSALSSHSHLLPGSPMVYAVIPDPSIVDNPDIPSYQPHVHGRCDPPALIPLQMNGVGVSVDCYMDLAFVTVEGSWRVHCVMGSRACDCRVAVPMGGEQGSVLGVDVTISKKSYSTRIVAVEDKDIDKLASAEDGGLLKPHIFTLKVPQVDGGSNLSIKVTWLQKLLYCDGQISLDVPFTFPDYVIPAGKKISKIEKIEINVNSCTGSEILCKATSHPLKERRREVGKIGFFYEADVLSWSKTDINLSYSVSPSHILGNVILQSPQPHDSAQREMFCLYLLPGNQRGVKVFRREVVFVVDISGSMRDKLLEDTKDAIAAALNKLRPEDSLNIMAFNSEAYQYSTSTVLASPEAVDGAIEWMHSNFIVGSGTNILQPLNMALEMLSNCDGSVPMIFLITDGSVEDERHICDVMKTRITSKGLTSPRLFTFGIGTFCNHHFLQMLALIGRGQYDGAVDVESLEPRLHSFFSRAMSINLSSLSIDQSDDLDMEVFPSRIPDLSYEQPLTIFGRYRGKFPNSLRITGTLPDSSNHELELKVYEEIDVPLDKVIARQGIDLLTAQAWFSEDKQLKEKVIELSIQAGVASEFTRMTLVEIIAGKEATELAGLSKAARNTKDSKAPKAIMLRNLCVGFGDRTATADEIPPGSGQARLPEAAEMFVKAASGCCGGIARRCCCCMCCISCCSRMNDQCVVVLTQLCVALACTGCLECCSEVCCSGHE</sequence>
<name>A0ACB9RNF3_9MYRT</name>
<evidence type="ECO:0000313" key="2">
    <source>
        <dbReference type="Proteomes" id="UP001057402"/>
    </source>
</evidence>
<gene>
    <name evidence="1" type="ORF">MLD38_015097</name>
</gene>
<dbReference type="EMBL" id="CM042883">
    <property type="protein sequence ID" value="KAI4377482.1"/>
    <property type="molecule type" value="Genomic_DNA"/>
</dbReference>
<organism evidence="1 2">
    <name type="scientific">Melastoma candidum</name>
    <dbReference type="NCBI Taxonomy" id="119954"/>
    <lineage>
        <taxon>Eukaryota</taxon>
        <taxon>Viridiplantae</taxon>
        <taxon>Streptophyta</taxon>
        <taxon>Embryophyta</taxon>
        <taxon>Tracheophyta</taxon>
        <taxon>Spermatophyta</taxon>
        <taxon>Magnoliopsida</taxon>
        <taxon>eudicotyledons</taxon>
        <taxon>Gunneridae</taxon>
        <taxon>Pentapetalae</taxon>
        <taxon>rosids</taxon>
        <taxon>malvids</taxon>
        <taxon>Myrtales</taxon>
        <taxon>Melastomataceae</taxon>
        <taxon>Melastomatoideae</taxon>
        <taxon>Melastomateae</taxon>
        <taxon>Melastoma</taxon>
    </lineage>
</organism>
<protein>
    <submittedName>
        <fullName evidence="1">Uncharacterized protein</fullName>
    </submittedName>
</protein>
<proteinExistence type="predicted"/>